<dbReference type="GO" id="GO:0048731">
    <property type="term" value="P:system development"/>
    <property type="evidence" value="ECO:0007669"/>
    <property type="project" value="UniProtKB-ARBA"/>
</dbReference>
<keyword evidence="3 11" id="KW-0547">Nucleotide-binding</keyword>
<dbReference type="Gene3D" id="1.20.58.530">
    <property type="match status" value="1"/>
</dbReference>
<evidence type="ECO:0000256" key="7">
    <source>
        <dbReference type="ARBA" id="ARBA00023175"/>
    </source>
</evidence>
<organism evidence="16 17">
    <name type="scientific">Meganyctiphanes norvegica</name>
    <name type="common">Northern krill</name>
    <name type="synonym">Thysanopoda norvegica</name>
    <dbReference type="NCBI Taxonomy" id="48144"/>
    <lineage>
        <taxon>Eukaryota</taxon>
        <taxon>Metazoa</taxon>
        <taxon>Ecdysozoa</taxon>
        <taxon>Arthropoda</taxon>
        <taxon>Crustacea</taxon>
        <taxon>Multicrustacea</taxon>
        <taxon>Malacostraca</taxon>
        <taxon>Eumalacostraca</taxon>
        <taxon>Eucarida</taxon>
        <taxon>Euphausiacea</taxon>
        <taxon>Euphausiidae</taxon>
        <taxon>Meganyctiphanes</taxon>
    </lineage>
</organism>
<dbReference type="GO" id="GO:0031033">
    <property type="term" value="P:myosin filament organization"/>
    <property type="evidence" value="ECO:0007669"/>
    <property type="project" value="UniProtKB-ARBA"/>
</dbReference>
<dbReference type="Gene3D" id="2.30.30.360">
    <property type="entry name" value="Myosin S1 fragment, N-terminal"/>
    <property type="match status" value="1"/>
</dbReference>
<feature type="binding site" evidence="11">
    <location>
        <begin position="180"/>
        <end position="187"/>
    </location>
    <ligand>
        <name>ATP</name>
        <dbReference type="ChEBI" id="CHEBI:30616"/>
    </ligand>
</feature>
<dbReference type="GO" id="GO:0030017">
    <property type="term" value="C:sarcomere"/>
    <property type="evidence" value="ECO:0007669"/>
    <property type="project" value="UniProtKB-ARBA"/>
</dbReference>
<feature type="compositionally biased region" description="Basic and acidic residues" evidence="13">
    <location>
        <begin position="1118"/>
        <end position="1135"/>
    </location>
</feature>
<dbReference type="FunFam" id="1.20.5.340:FF:000025">
    <property type="entry name" value="Myosin heavy chain, isoform G"/>
    <property type="match status" value="1"/>
</dbReference>
<dbReference type="Pfam" id="PF01576">
    <property type="entry name" value="Myosin_tail_1"/>
    <property type="match status" value="1"/>
</dbReference>
<dbReference type="InterPro" id="IPR002928">
    <property type="entry name" value="Myosin_tail"/>
</dbReference>
<dbReference type="InterPro" id="IPR027417">
    <property type="entry name" value="P-loop_NTPase"/>
</dbReference>
<evidence type="ECO:0000313" key="17">
    <source>
        <dbReference type="Proteomes" id="UP001497623"/>
    </source>
</evidence>
<evidence type="ECO:0000256" key="3">
    <source>
        <dbReference type="ARBA" id="ARBA00022741"/>
    </source>
</evidence>
<reference evidence="16 17" key="1">
    <citation type="submission" date="2024-05" db="EMBL/GenBank/DDBJ databases">
        <authorList>
            <person name="Wallberg A."/>
        </authorList>
    </citation>
    <scope>NUCLEOTIDE SEQUENCE [LARGE SCALE GENOMIC DNA]</scope>
</reference>
<dbReference type="FunFam" id="1.20.5.340:FF:000019">
    <property type="entry name" value="Myosin heavy chain, isoform G"/>
    <property type="match status" value="1"/>
</dbReference>
<keyword evidence="4 11" id="KW-0067">ATP-binding</keyword>
<dbReference type="Gene3D" id="1.10.287.1490">
    <property type="match status" value="1"/>
</dbReference>
<accession>A0AAV2Q6C6</accession>
<dbReference type="GO" id="GO:0005524">
    <property type="term" value="F:ATP binding"/>
    <property type="evidence" value="ECO:0007669"/>
    <property type="project" value="UniProtKB-UniRule"/>
</dbReference>
<dbReference type="GO" id="GO:0042802">
    <property type="term" value="F:identical protein binding"/>
    <property type="evidence" value="ECO:0007669"/>
    <property type="project" value="UniProtKB-ARBA"/>
</dbReference>
<feature type="coiled-coil region" evidence="12">
    <location>
        <begin position="1276"/>
        <end position="1570"/>
    </location>
</feature>
<comment type="subunit">
    <text evidence="10">Muscle myosin is a hexameric protein that consists of 2 heavy chain subunits (MHC), 2 alkali light chain subunits (MLC) and 2 regulatory light chain subunits (MLC-2).</text>
</comment>
<dbReference type="PRINTS" id="PR00193">
    <property type="entry name" value="MYOSINHEAVY"/>
</dbReference>
<dbReference type="Gene3D" id="1.20.5.340">
    <property type="match status" value="3"/>
</dbReference>
<dbReference type="InterPro" id="IPR001609">
    <property type="entry name" value="Myosin_head_motor_dom-like"/>
</dbReference>
<dbReference type="FunFam" id="3.40.850.10:FF:000024">
    <property type="entry name" value="Myosin heavy chain, isoform J"/>
    <property type="match status" value="1"/>
</dbReference>
<evidence type="ECO:0000259" key="14">
    <source>
        <dbReference type="PROSITE" id="PS51456"/>
    </source>
</evidence>
<dbReference type="GO" id="GO:0016459">
    <property type="term" value="C:myosin complex"/>
    <property type="evidence" value="ECO:0007669"/>
    <property type="project" value="UniProtKB-KW"/>
</dbReference>
<protein>
    <recommendedName>
        <fullName evidence="18">Myosin heavy chain</fullName>
    </recommendedName>
</protein>
<dbReference type="GO" id="GO:0006936">
    <property type="term" value="P:muscle contraction"/>
    <property type="evidence" value="ECO:0007669"/>
    <property type="project" value="UniProtKB-ARBA"/>
</dbReference>
<dbReference type="EMBL" id="CAXKWB010003366">
    <property type="protein sequence ID" value="CAL4069042.1"/>
    <property type="molecule type" value="Genomic_DNA"/>
</dbReference>
<evidence type="ECO:0000256" key="10">
    <source>
        <dbReference type="ARBA" id="ARBA00038612"/>
    </source>
</evidence>
<dbReference type="Gene3D" id="1.10.10.820">
    <property type="match status" value="1"/>
</dbReference>
<feature type="region of interest" description="Disordered" evidence="13">
    <location>
        <begin position="1118"/>
        <end position="1137"/>
    </location>
</feature>
<keyword evidence="7 11" id="KW-0505">Motor protein</keyword>
<dbReference type="Pfam" id="PF02736">
    <property type="entry name" value="Myosin_N"/>
    <property type="match status" value="1"/>
</dbReference>
<dbReference type="FunFam" id="1.20.5.370:FF:000009">
    <property type="entry name" value="Myosin heavy chain, isoform G"/>
    <property type="match status" value="1"/>
</dbReference>
<evidence type="ECO:0000256" key="5">
    <source>
        <dbReference type="ARBA" id="ARBA00023054"/>
    </source>
</evidence>
<evidence type="ECO:0000256" key="2">
    <source>
        <dbReference type="ARBA" id="ARBA00022433"/>
    </source>
</evidence>
<dbReference type="SUPFAM" id="SSF90257">
    <property type="entry name" value="Myosin rod fragments"/>
    <property type="match status" value="4"/>
</dbReference>
<dbReference type="PROSITE" id="PS51844">
    <property type="entry name" value="SH3_LIKE"/>
    <property type="match status" value="1"/>
</dbReference>
<dbReference type="PROSITE" id="PS50096">
    <property type="entry name" value="IQ"/>
    <property type="match status" value="1"/>
</dbReference>
<dbReference type="PANTHER" id="PTHR13140">
    <property type="entry name" value="MYOSIN"/>
    <property type="match status" value="1"/>
</dbReference>
<dbReference type="SUPFAM" id="SSF52540">
    <property type="entry name" value="P-loop containing nucleoside triphosphate hydrolases"/>
    <property type="match status" value="1"/>
</dbReference>
<keyword evidence="8" id="KW-0514">Muscle protein</keyword>
<dbReference type="InterPro" id="IPR014751">
    <property type="entry name" value="XRCC4-like_C"/>
</dbReference>
<dbReference type="GO" id="GO:0007015">
    <property type="term" value="P:actin filament organization"/>
    <property type="evidence" value="ECO:0007669"/>
    <property type="project" value="TreeGrafter"/>
</dbReference>
<dbReference type="GO" id="GO:0032982">
    <property type="term" value="C:myosin filament"/>
    <property type="evidence" value="ECO:0007669"/>
    <property type="project" value="UniProtKB-KW"/>
</dbReference>
<dbReference type="Gene3D" id="1.20.5.370">
    <property type="match status" value="3"/>
</dbReference>
<dbReference type="FunFam" id="1.10.10.820:FF:000001">
    <property type="entry name" value="Myosin heavy chain"/>
    <property type="match status" value="1"/>
</dbReference>
<dbReference type="PROSITE" id="PS51456">
    <property type="entry name" value="MYOSIN_MOTOR"/>
    <property type="match status" value="1"/>
</dbReference>
<comment type="similarity">
    <text evidence="1 11">Belongs to the TRAFAC class myosin-kinesin ATPase superfamily. Myosin family.</text>
</comment>
<keyword evidence="17" id="KW-1185">Reference proteome</keyword>
<dbReference type="Pfam" id="PF00063">
    <property type="entry name" value="Myosin_head"/>
    <property type="match status" value="1"/>
</dbReference>
<evidence type="ECO:0000256" key="9">
    <source>
        <dbReference type="ARBA" id="ARBA00023203"/>
    </source>
</evidence>
<dbReference type="FunFam" id="2.30.30.360:FF:000001">
    <property type="entry name" value="Myosin heavy chain"/>
    <property type="match status" value="1"/>
</dbReference>
<proteinExistence type="inferred from homology"/>
<evidence type="ECO:0000256" key="6">
    <source>
        <dbReference type="ARBA" id="ARBA00023123"/>
    </source>
</evidence>
<dbReference type="GO" id="GO:0000146">
    <property type="term" value="F:microfilament motor activity"/>
    <property type="evidence" value="ECO:0007669"/>
    <property type="project" value="TreeGrafter"/>
</dbReference>
<dbReference type="FunFam" id="1.20.5.370:FF:000008">
    <property type="entry name" value="Myosin heavy chain"/>
    <property type="match status" value="1"/>
</dbReference>
<evidence type="ECO:0000259" key="15">
    <source>
        <dbReference type="PROSITE" id="PS51844"/>
    </source>
</evidence>
<dbReference type="Gene3D" id="4.10.270.10">
    <property type="entry name" value="Myosin, subunit A"/>
    <property type="match status" value="1"/>
</dbReference>
<dbReference type="GO" id="GO:0051015">
    <property type="term" value="F:actin filament binding"/>
    <property type="evidence" value="ECO:0007669"/>
    <property type="project" value="InterPro"/>
</dbReference>
<dbReference type="FunFam" id="1.20.5.370:FF:000001">
    <property type="entry name" value="Myosin heavy chain"/>
    <property type="match status" value="1"/>
</dbReference>
<dbReference type="InterPro" id="IPR008989">
    <property type="entry name" value="Myosin_S1_N"/>
</dbReference>
<dbReference type="GO" id="GO:0045214">
    <property type="term" value="P:sarcomere organization"/>
    <property type="evidence" value="ECO:0007669"/>
    <property type="project" value="UniProtKB-ARBA"/>
</dbReference>
<dbReference type="CDD" id="cd01377">
    <property type="entry name" value="MYSc_class_II"/>
    <property type="match status" value="1"/>
</dbReference>
<keyword evidence="5 12" id="KW-0175">Coiled coil</keyword>
<evidence type="ECO:0000256" key="4">
    <source>
        <dbReference type="ARBA" id="ARBA00022840"/>
    </source>
</evidence>
<evidence type="ECO:0000256" key="11">
    <source>
        <dbReference type="PROSITE-ProRule" id="PRU00782"/>
    </source>
</evidence>
<evidence type="ECO:0000256" key="8">
    <source>
        <dbReference type="ARBA" id="ARBA00023179"/>
    </source>
</evidence>
<dbReference type="SMART" id="SM00242">
    <property type="entry name" value="MYSc"/>
    <property type="match status" value="1"/>
</dbReference>
<dbReference type="GO" id="GO:0048513">
    <property type="term" value="P:animal organ development"/>
    <property type="evidence" value="ECO:0007669"/>
    <property type="project" value="UniProtKB-ARBA"/>
</dbReference>
<keyword evidence="9 11" id="KW-0009">Actin-binding</keyword>
<evidence type="ECO:0008006" key="18">
    <source>
        <dbReference type="Google" id="ProtNLM"/>
    </source>
</evidence>
<dbReference type="Proteomes" id="UP001497623">
    <property type="component" value="Unassembled WGS sequence"/>
</dbReference>
<feature type="domain" description="Myosin motor" evidence="14">
    <location>
        <begin position="87"/>
        <end position="777"/>
    </location>
</feature>
<dbReference type="GO" id="GO:0016020">
    <property type="term" value="C:membrane"/>
    <property type="evidence" value="ECO:0007669"/>
    <property type="project" value="TreeGrafter"/>
</dbReference>
<dbReference type="FunFam" id="1.20.58.530:FF:000001">
    <property type="entry name" value="Myosin heavy chain"/>
    <property type="match status" value="1"/>
</dbReference>
<name>A0AAV2Q6C6_MEGNR</name>
<evidence type="ECO:0000256" key="12">
    <source>
        <dbReference type="SAM" id="Coils"/>
    </source>
</evidence>
<dbReference type="FunFam" id="1.20.5.370:FF:000010">
    <property type="entry name" value="Myosin heavy chain, isoform G"/>
    <property type="match status" value="1"/>
</dbReference>
<dbReference type="Gene3D" id="6.20.240.20">
    <property type="match status" value="1"/>
</dbReference>
<feature type="coiled-coil region" evidence="12">
    <location>
        <begin position="1600"/>
        <end position="1887"/>
    </location>
</feature>
<comment type="caution">
    <text evidence="16">The sequence shown here is derived from an EMBL/GenBank/DDBJ whole genome shotgun (WGS) entry which is preliminary data.</text>
</comment>
<dbReference type="Gene3D" id="3.40.850.10">
    <property type="entry name" value="Kinesin motor domain"/>
    <property type="match status" value="1"/>
</dbReference>
<keyword evidence="2" id="KW-0787">Thick filament</keyword>
<feature type="region of interest" description="Actin-binding" evidence="11">
    <location>
        <begin position="656"/>
        <end position="678"/>
    </location>
</feature>
<dbReference type="FunFam" id="1.20.5.340:FF:000036">
    <property type="entry name" value="Myosin heavy chain"/>
    <property type="match status" value="1"/>
</dbReference>
<dbReference type="InterPro" id="IPR004009">
    <property type="entry name" value="SH3_Myosin"/>
</dbReference>
<dbReference type="PANTHER" id="PTHR13140:SF857">
    <property type="entry name" value="MYOSIN-11"/>
    <property type="match status" value="1"/>
</dbReference>
<dbReference type="Gene3D" id="1.20.120.720">
    <property type="entry name" value="Myosin VI head, motor domain, U50 subdomain"/>
    <property type="match status" value="1"/>
</dbReference>
<keyword evidence="6 11" id="KW-0518">Myosin</keyword>
<evidence type="ECO:0000313" key="16">
    <source>
        <dbReference type="EMBL" id="CAL4069042.1"/>
    </source>
</evidence>
<sequence length="1923" mass="221313">MPGHVVKSTGPDPDPSEYLFVSREQKVIDQSKPYDAKKDCWVPHEKEKFIAAKLQGTKGDLVMVDVAGETKNFKKDQVQQMNPPKYEKCEDMSNLTFLNDASVLYNLKIRYVNKLMYTYSGLFCIAVNPYKRYPIYTERASKIYMGKRRNEVPPHIFAISDGAYMDMLHNRENQSMLITGESGAGKTENTKKVIAYFANVGASANSGASGKKPGEEKKNLEDQIVQTNPILEAFGNAKTTRNDNSSRFGKFIRIHFGPNGKLSGGDIDNYLLEKARVISQGTLERSYHIFYNIMSGQIPDLKKDCLLSDNIYDYHYVSQGKVTVPSIDDKEDMQFCHDAFEILNFSPRERSEVYRVTASVMHFGEIKFKQRSRGEDQAEPDGKEVGETVSQLLGCETSELYQNMTKPKIKVGTEFVTKGQSVDKVMYSVGAICKALYDRTFKFLVKKCNETLETGLKRVQFIGVLDIAGFEIFEFNGFEQICINFCNEKLQQFFNHHMFVLEQEEYEREGINWTFVDFGMDLQACIELFEKPMGLLSILEEESMFPKATDKSFEEKLKANHLGKSSCFIKSKAGVNAHFAIVHYAGTVNYNLSGWLEKNKDPLNDSVVDILKKGSNALVVELFANHPGQSQPLEKGGRGKKGGGFTTVSSGYREQLGNLMKTLNSTQPHFIRCIVPNETKSPGVIDASLVMHQLTCNGVLEGIRICRKGFPNRVQYPEFVHRYRILAPKEMNETPEPEKCAQVCLQKCGLEEDKYRIGKTKVFFRAGVLGELEEIRDNRLSKMIGLLQAWMRGFRSRKQYKKLQEQRTALIIIQRNLRRYMKLRKWPWYRIWQKVKPLLNVTRVEDEMKALEEKADKAQANFESEAKVRKELEASNVSLLQEKNDLKLALESSKGNLTEFLEKQTKLNSQKSDLEQQLNDLTDRLTHEEDSKNQLFQTKKRVDQEVSSLKQDLEDVELALHKSDQEKSMKEHQIRNLTDEIAHQDELINKVNKEKKNLQESNNKTSEDLQAMEDKCNHLNKAKSKLEQTLDEFQDSFEREKKLRADVERSKRKVEGDSKLAQEAIADLERIKKELENKIHRNEKEIASLISKVEDEQNGGFQTGRRIKELTSRIEELEQEANQERQGRVKSEKSKAQLGQELEELRDRLDEAGGATAAQIELNKKRESELAKLRRDLEESNIQHEAANVALRKKQTDALSEMAEQNDHINKIKLRAEKERDAMKRESEDAKSAMDGILKDKATMEKTNKQLQMSLMEVRGKLDESNRTLADFDSTKKKLSVENIDLSRQLEEAEAQIGTLNKLKMSLSNQMEDTKKMADEESRERASLLGKYRNMEHDLDSLREQLEEESEVKADLQRMLSKANAEAQMYRAKYESEGITRAEELEGARIKLVGRLEEAEQQIEQLTYKNANLEKMKQRACEDLETLRHEAEHSSSIAQAAEKKQKNFDKIINEWKMKVDDLSAELDVSQKECRNYSTELFRTKNAYEEVLEQTDGLKRENKNFTEEIKYLMEQVGEGGKNLHDIQKNSKKLEIEKEELQAALEEAEAALEAEENKVLRSQLELSQVQQEIDRRVQEKEEEFDNTRKCHQRAIESIQASLEAEAKGKSELLRNKKKLEADINELEIALDHANKSVVEHTKTIKKLQNEVRENQLRVEEEQHTASEYREECGISERRAAVLQGEVEELRCLLEAADRGKRQAEAELTNAHQQINQLNESNISITTDKRKQEKEMQIMQADLNEMLNEGKNFEEKAKKAMVDAARLADELRAEQEHAQNMEKQTKALELMNKDLSNRLEEIEINALKSGGKSASKLEKQNCELERLLDDEIRRHSDAQRNLRKCERRIRELSFQSDEDKKNHEGMRELVDKLQYKITVLKNQLGEAEEICALNFAKFCKAQQESEDAEERANLAEHARRKMKLIN</sequence>
<dbReference type="Gene3D" id="6.10.140.910">
    <property type="match status" value="1"/>
</dbReference>
<dbReference type="InterPro" id="IPR036961">
    <property type="entry name" value="Kinesin_motor_dom_sf"/>
</dbReference>
<evidence type="ECO:0000256" key="1">
    <source>
        <dbReference type="ARBA" id="ARBA00008314"/>
    </source>
</evidence>
<dbReference type="FunFam" id="1.20.120.720:FF:000001">
    <property type="entry name" value="Myosin heavy chain, muscle"/>
    <property type="match status" value="1"/>
</dbReference>
<gene>
    <name evidence="16" type="ORF">MNOR_LOCUS7575</name>
</gene>
<feature type="domain" description="Myosin N-terminal SH3-like" evidence="15">
    <location>
        <begin position="35"/>
        <end position="83"/>
    </location>
</feature>
<evidence type="ECO:0000256" key="13">
    <source>
        <dbReference type="SAM" id="MobiDB-lite"/>
    </source>
</evidence>